<evidence type="ECO:0000256" key="3">
    <source>
        <dbReference type="ARBA" id="ARBA00022448"/>
    </source>
</evidence>
<evidence type="ECO:0000256" key="2">
    <source>
        <dbReference type="ARBA" id="ARBA00010519"/>
    </source>
</evidence>
<evidence type="ECO:0000313" key="8">
    <source>
        <dbReference type="EMBL" id="VAW39192.1"/>
    </source>
</evidence>
<feature type="transmembrane region" description="Helical" evidence="7">
    <location>
        <begin position="6"/>
        <end position="22"/>
    </location>
</feature>
<feature type="transmembrane region" description="Helical" evidence="7">
    <location>
        <begin position="29"/>
        <end position="51"/>
    </location>
</feature>
<evidence type="ECO:0000256" key="4">
    <source>
        <dbReference type="ARBA" id="ARBA00022692"/>
    </source>
</evidence>
<dbReference type="NCBIfam" id="NF004320">
    <property type="entry name" value="PRK05715.1-2"/>
    <property type="match status" value="1"/>
</dbReference>
<comment type="subcellular location">
    <subcellularLocation>
        <location evidence="1">Membrane</location>
        <topology evidence="1">Multi-pass membrane protein</topology>
    </subcellularLocation>
</comment>
<protein>
    <recommendedName>
        <fullName evidence="9">NADH-ubiquinone oxidoreductase chain K</fullName>
    </recommendedName>
</protein>
<dbReference type="EMBL" id="UOEY01000069">
    <property type="protein sequence ID" value="VAW39192.1"/>
    <property type="molecule type" value="Genomic_DNA"/>
</dbReference>
<dbReference type="GO" id="GO:0042773">
    <property type="term" value="P:ATP synthesis coupled electron transport"/>
    <property type="evidence" value="ECO:0007669"/>
    <property type="project" value="InterPro"/>
</dbReference>
<evidence type="ECO:0000256" key="7">
    <source>
        <dbReference type="SAM" id="Phobius"/>
    </source>
</evidence>
<dbReference type="GO" id="GO:0016651">
    <property type="term" value="F:oxidoreductase activity, acting on NAD(P)H"/>
    <property type="evidence" value="ECO:0007669"/>
    <property type="project" value="InterPro"/>
</dbReference>
<dbReference type="PANTHER" id="PTHR11434:SF16">
    <property type="entry name" value="NADH-UBIQUINONE OXIDOREDUCTASE CHAIN 4L"/>
    <property type="match status" value="1"/>
</dbReference>
<reference evidence="8" key="1">
    <citation type="submission" date="2018-06" db="EMBL/GenBank/DDBJ databases">
        <authorList>
            <person name="Zhirakovskaya E."/>
        </authorList>
    </citation>
    <scope>NUCLEOTIDE SEQUENCE</scope>
</reference>
<dbReference type="Gene3D" id="1.10.287.3510">
    <property type="match status" value="1"/>
</dbReference>
<keyword evidence="5 7" id="KW-1133">Transmembrane helix</keyword>
<dbReference type="HAMAP" id="MF_01456">
    <property type="entry name" value="NDH1_NuoK"/>
    <property type="match status" value="1"/>
</dbReference>
<proteinExistence type="inferred from homology"/>
<dbReference type="AlphaFoldDB" id="A0A3B0VJI2"/>
<keyword evidence="4 7" id="KW-0812">Transmembrane</keyword>
<keyword evidence="3" id="KW-0813">Transport</keyword>
<dbReference type="GO" id="GO:0030964">
    <property type="term" value="C:NADH dehydrogenase complex"/>
    <property type="evidence" value="ECO:0007669"/>
    <property type="project" value="TreeGrafter"/>
</dbReference>
<evidence type="ECO:0008006" key="9">
    <source>
        <dbReference type="Google" id="ProtNLM"/>
    </source>
</evidence>
<dbReference type="InterPro" id="IPR039428">
    <property type="entry name" value="NUOK/Mnh_C1-like"/>
</dbReference>
<dbReference type="PANTHER" id="PTHR11434">
    <property type="entry name" value="NADH-UBIQUINONE OXIDOREDUCTASE SUBUNIT ND4L"/>
    <property type="match status" value="1"/>
</dbReference>
<sequence>MTITHFVVLSLTLCSIGVYGVLTRRNLIGILLSVEVILNGANINFAAFAHFRAGDPAAGAIFPIFVMAVSGCEMAVALAIIISMYRRKRRLDVYKLEELNG</sequence>
<gene>
    <name evidence="8" type="ORF">MNBD_DELTA04-1107</name>
</gene>
<keyword evidence="6 7" id="KW-0472">Membrane</keyword>
<dbReference type="Pfam" id="PF00420">
    <property type="entry name" value="Oxidored_q2"/>
    <property type="match status" value="1"/>
</dbReference>
<organism evidence="8">
    <name type="scientific">hydrothermal vent metagenome</name>
    <dbReference type="NCBI Taxonomy" id="652676"/>
    <lineage>
        <taxon>unclassified sequences</taxon>
        <taxon>metagenomes</taxon>
        <taxon>ecological metagenomes</taxon>
    </lineage>
</organism>
<name>A0A3B0VJI2_9ZZZZ</name>
<feature type="transmembrane region" description="Helical" evidence="7">
    <location>
        <begin position="57"/>
        <end position="85"/>
    </location>
</feature>
<comment type="similarity">
    <text evidence="2">Belongs to the complex I subunit 4L family.</text>
</comment>
<evidence type="ECO:0000256" key="5">
    <source>
        <dbReference type="ARBA" id="ARBA00022989"/>
    </source>
</evidence>
<dbReference type="InterPro" id="IPR001133">
    <property type="entry name" value="NADH_UbQ_OxRdtase_chain4L/K"/>
</dbReference>
<evidence type="ECO:0000256" key="1">
    <source>
        <dbReference type="ARBA" id="ARBA00004141"/>
    </source>
</evidence>
<evidence type="ECO:0000256" key="6">
    <source>
        <dbReference type="ARBA" id="ARBA00023136"/>
    </source>
</evidence>
<accession>A0A3B0VJI2</accession>